<sequence>AEFVKAAEAAQQLSTKPSNDDLLTLYAHFKQGIHGDNTTARPGLFDVKGKAKWDAWAGLKGMSQADAQAKYIDPIRRLQG</sequence>
<evidence type="ECO:0000259" key="3">
    <source>
        <dbReference type="PROSITE" id="PS51228"/>
    </source>
</evidence>
<dbReference type="PRINTS" id="PR00689">
    <property type="entry name" value="ACOABINDINGP"/>
</dbReference>
<dbReference type="AlphaFoldDB" id="A0A4P9WUI5"/>
<reference evidence="5" key="1">
    <citation type="journal article" date="2018" name="Nat. Microbiol.">
        <title>Leveraging single-cell genomics to expand the fungal tree of life.</title>
        <authorList>
            <person name="Ahrendt S.R."/>
            <person name="Quandt C.A."/>
            <person name="Ciobanu D."/>
            <person name="Clum A."/>
            <person name="Salamov A."/>
            <person name="Andreopoulos B."/>
            <person name="Cheng J.F."/>
            <person name="Woyke T."/>
            <person name="Pelin A."/>
            <person name="Henrissat B."/>
            <person name="Reynolds N.K."/>
            <person name="Benny G.L."/>
            <person name="Smith M.E."/>
            <person name="James T.Y."/>
            <person name="Grigoriev I.V."/>
        </authorList>
    </citation>
    <scope>NUCLEOTIDE SEQUENCE [LARGE SCALE GENOMIC DNA]</scope>
    <source>
        <strain evidence="5">ATCC 52028</strain>
    </source>
</reference>
<dbReference type="EMBL" id="ML013250">
    <property type="protein sequence ID" value="RKO95070.1"/>
    <property type="molecule type" value="Genomic_DNA"/>
</dbReference>
<dbReference type="GO" id="GO:0000062">
    <property type="term" value="F:fatty-acyl-CoA binding"/>
    <property type="evidence" value="ECO:0007669"/>
    <property type="project" value="InterPro"/>
</dbReference>
<organism evidence="4 5">
    <name type="scientific">Caulochytrium protostelioides</name>
    <dbReference type="NCBI Taxonomy" id="1555241"/>
    <lineage>
        <taxon>Eukaryota</taxon>
        <taxon>Fungi</taxon>
        <taxon>Fungi incertae sedis</taxon>
        <taxon>Chytridiomycota</taxon>
        <taxon>Chytridiomycota incertae sedis</taxon>
        <taxon>Chytridiomycetes</taxon>
        <taxon>Caulochytriales</taxon>
        <taxon>Caulochytriaceae</taxon>
        <taxon>Caulochytrium</taxon>
    </lineage>
</organism>
<dbReference type="InterPro" id="IPR000582">
    <property type="entry name" value="Acyl-CoA-binding_protein"/>
</dbReference>
<dbReference type="Gene3D" id="1.20.80.10">
    <property type="match status" value="1"/>
</dbReference>
<evidence type="ECO:0000313" key="4">
    <source>
        <dbReference type="EMBL" id="RKO95070.1"/>
    </source>
</evidence>
<evidence type="ECO:0000313" key="5">
    <source>
        <dbReference type="Proteomes" id="UP000268535"/>
    </source>
</evidence>
<evidence type="ECO:0000256" key="2">
    <source>
        <dbReference type="ARBA" id="ARBA00023121"/>
    </source>
</evidence>
<dbReference type="PROSITE" id="PS51228">
    <property type="entry name" value="ACB_2"/>
    <property type="match status" value="1"/>
</dbReference>
<gene>
    <name evidence="4" type="ORF">CAUPRSCDRAFT_9407</name>
</gene>
<protein>
    <submittedName>
        <fullName evidence="4">Acyl-CoA-binding protein</fullName>
    </submittedName>
</protein>
<evidence type="ECO:0000256" key="1">
    <source>
        <dbReference type="ARBA" id="ARBA00005567"/>
    </source>
</evidence>
<comment type="similarity">
    <text evidence="1">Belongs to the ACBP family.</text>
</comment>
<feature type="domain" description="ACB" evidence="3">
    <location>
        <begin position="1"/>
        <end position="80"/>
    </location>
</feature>
<dbReference type="PANTHER" id="PTHR23310">
    <property type="entry name" value="ACYL-COA-BINDING PROTEIN, ACBP"/>
    <property type="match status" value="1"/>
</dbReference>
<accession>A0A4P9WUI5</accession>
<name>A0A4P9WUI5_9FUNG</name>
<dbReference type="Pfam" id="PF00887">
    <property type="entry name" value="ACBP"/>
    <property type="match status" value="1"/>
</dbReference>
<dbReference type="InterPro" id="IPR014352">
    <property type="entry name" value="FERM/acyl-CoA-bd_prot_sf"/>
</dbReference>
<feature type="non-terminal residue" evidence="4">
    <location>
        <position position="1"/>
    </location>
</feature>
<proteinExistence type="inferred from homology"/>
<dbReference type="SUPFAM" id="SSF47027">
    <property type="entry name" value="Acyl-CoA binding protein"/>
    <property type="match status" value="1"/>
</dbReference>
<dbReference type="Proteomes" id="UP000268535">
    <property type="component" value="Unassembled WGS sequence"/>
</dbReference>
<keyword evidence="2" id="KW-0446">Lipid-binding</keyword>
<dbReference type="InterPro" id="IPR035984">
    <property type="entry name" value="Acyl-CoA-binding_sf"/>
</dbReference>
<dbReference type="PANTHER" id="PTHR23310:SF62">
    <property type="entry name" value="ACYL-COA BINDING PROTEIN 1, ISOFORM A"/>
    <property type="match status" value="1"/>
</dbReference>
<dbReference type="GO" id="GO:0006631">
    <property type="term" value="P:fatty acid metabolic process"/>
    <property type="evidence" value="ECO:0007669"/>
    <property type="project" value="TreeGrafter"/>
</dbReference>